<dbReference type="Proteomes" id="UP000218022">
    <property type="component" value="Unassembled WGS sequence"/>
</dbReference>
<accession>A0A2A4ER18</accession>
<name>A0A2A4ER18_9BURK</name>
<sequence>MLICMAGCGKPLPALPNDAYVWQRTWTPAVAAAIDVSRGFVASWHVLAAELDARGRWVDMTPDASVLTAAHGPVVAVVRFDGALSDLDDAASIAHIATLLGAWQHEGIALAAVEIDYDCATARLAGYQRFLGALRERLAVASPGMRLSITALPTWLDSPALDSLLAQTDEAVLQVHAVMNPVRGLFDEDRAQTWMRAFARRTHHPWRVALPTYGTRVTWGPDGRVTGIESERPTLQSDDLAHELVAKPDEIGAFAARIGRDRPAGLAGIVWFRLPTDDDERAWSLVTWRAVLTHAPLRPALSVRTRAAAGSTAADVVLVNAGTADASLPSRIRLDSTCVAADGINGYTLDRDARNLVLRRTQDGLLRAGRQRTIGWIRCTQPTVTSRVDP</sequence>
<evidence type="ECO:0008006" key="3">
    <source>
        <dbReference type="Google" id="ProtNLM"/>
    </source>
</evidence>
<dbReference type="OrthoDB" id="187794at2"/>
<evidence type="ECO:0000313" key="2">
    <source>
        <dbReference type="Proteomes" id="UP000218022"/>
    </source>
</evidence>
<evidence type="ECO:0000313" key="1">
    <source>
        <dbReference type="EMBL" id="PCE23581.1"/>
    </source>
</evidence>
<gene>
    <name evidence="1" type="ORF">BWP39_28280</name>
</gene>
<comment type="caution">
    <text evidence="1">The sequence shown here is derived from an EMBL/GenBank/DDBJ whole genome shotgun (WGS) entry which is preliminary data.</text>
</comment>
<reference evidence="1 2" key="1">
    <citation type="submission" date="2017-01" db="EMBL/GenBank/DDBJ databases">
        <title>Whole-Genome Shotgun Sequencing of Two beta-Proteobacterial Species in Search of the Bulgecin Biosynthetic Cluster.</title>
        <authorList>
            <person name="Horsman M.E."/>
            <person name="Marous D.R."/>
            <person name="Li R."/>
            <person name="Oliver R.A."/>
            <person name="Byun B."/>
            <person name="Emrich S.J."/>
            <person name="Boggess B."/>
            <person name="Townsend C.A."/>
            <person name="Mobashery S."/>
        </authorList>
    </citation>
    <scope>NUCLEOTIDE SEQUENCE [LARGE SCALE GENOMIC DNA]</scope>
    <source>
        <strain evidence="1 2">ATCC 31363</strain>
    </source>
</reference>
<dbReference type="Pfam" id="PF11340">
    <property type="entry name" value="DUF3142"/>
    <property type="match status" value="1"/>
</dbReference>
<proteinExistence type="predicted"/>
<organism evidence="1 2">
    <name type="scientific">Paraburkholderia acidicola</name>
    <dbReference type="NCBI Taxonomy" id="1912599"/>
    <lineage>
        <taxon>Bacteria</taxon>
        <taxon>Pseudomonadati</taxon>
        <taxon>Pseudomonadota</taxon>
        <taxon>Betaproteobacteria</taxon>
        <taxon>Burkholderiales</taxon>
        <taxon>Burkholderiaceae</taxon>
        <taxon>Paraburkholderia</taxon>
    </lineage>
</organism>
<dbReference type="AlphaFoldDB" id="A0A2A4ER18"/>
<protein>
    <recommendedName>
        <fullName evidence="3">DUF3142 domain-containing protein</fullName>
    </recommendedName>
</protein>
<dbReference type="InterPro" id="IPR021488">
    <property type="entry name" value="DUF3142"/>
</dbReference>
<dbReference type="EMBL" id="MTZV01000006">
    <property type="protein sequence ID" value="PCE23581.1"/>
    <property type="molecule type" value="Genomic_DNA"/>
</dbReference>